<organism evidence="3 4">
    <name type="scientific">Antiquaquibacter soli</name>
    <dbReference type="NCBI Taxonomy" id="3064523"/>
    <lineage>
        <taxon>Bacteria</taxon>
        <taxon>Bacillati</taxon>
        <taxon>Actinomycetota</taxon>
        <taxon>Actinomycetes</taxon>
        <taxon>Micrococcales</taxon>
        <taxon>Microbacteriaceae</taxon>
        <taxon>Antiquaquibacter</taxon>
    </lineage>
</organism>
<proteinExistence type="predicted"/>
<feature type="transmembrane region" description="Helical" evidence="2">
    <location>
        <begin position="283"/>
        <end position="305"/>
    </location>
</feature>
<feature type="transmembrane region" description="Helical" evidence="2">
    <location>
        <begin position="91"/>
        <end position="112"/>
    </location>
</feature>
<dbReference type="PROSITE" id="PS51257">
    <property type="entry name" value="PROKAR_LIPOPROTEIN"/>
    <property type="match status" value="1"/>
</dbReference>
<gene>
    <name evidence="3" type="ORF">Q5716_10225</name>
</gene>
<keyword evidence="2" id="KW-0472">Membrane</keyword>
<protein>
    <submittedName>
        <fullName evidence="3">MFS transporter</fullName>
    </submittedName>
</protein>
<feature type="transmembrane region" description="Helical" evidence="2">
    <location>
        <begin position="7"/>
        <end position="28"/>
    </location>
</feature>
<feature type="transmembrane region" description="Helical" evidence="2">
    <location>
        <begin position="345"/>
        <end position="364"/>
    </location>
</feature>
<dbReference type="InterPro" id="IPR053160">
    <property type="entry name" value="MFS_DHA3_Transporter"/>
</dbReference>
<keyword evidence="2" id="KW-0812">Transmembrane</keyword>
<dbReference type="InterPro" id="IPR011701">
    <property type="entry name" value="MFS"/>
</dbReference>
<feature type="transmembrane region" description="Helical" evidence="2">
    <location>
        <begin position="133"/>
        <end position="150"/>
    </location>
</feature>
<comment type="caution">
    <text evidence="3">The sequence shown here is derived from an EMBL/GenBank/DDBJ whole genome shotgun (WGS) entry which is preliminary data.</text>
</comment>
<dbReference type="Gene3D" id="1.20.1250.20">
    <property type="entry name" value="MFS general substrate transporter like domains"/>
    <property type="match status" value="1"/>
</dbReference>
<evidence type="ECO:0000313" key="3">
    <source>
        <dbReference type="EMBL" id="MDO7882601.1"/>
    </source>
</evidence>
<feature type="transmembrane region" description="Helical" evidence="2">
    <location>
        <begin position="226"/>
        <end position="246"/>
    </location>
</feature>
<evidence type="ECO:0000313" key="4">
    <source>
        <dbReference type="Proteomes" id="UP001241072"/>
    </source>
</evidence>
<name>A0ABT9BNI4_9MICO</name>
<evidence type="ECO:0000256" key="2">
    <source>
        <dbReference type="SAM" id="Phobius"/>
    </source>
</evidence>
<feature type="transmembrane region" description="Helical" evidence="2">
    <location>
        <begin position="317"/>
        <end position="339"/>
    </location>
</feature>
<dbReference type="PANTHER" id="PTHR23530:SF1">
    <property type="entry name" value="PERMEASE, MAJOR FACILITATOR SUPERFAMILY-RELATED"/>
    <property type="match status" value="1"/>
</dbReference>
<dbReference type="InterPro" id="IPR036259">
    <property type="entry name" value="MFS_trans_sf"/>
</dbReference>
<feature type="transmembrane region" description="Helical" evidence="2">
    <location>
        <begin position="258"/>
        <end position="277"/>
    </location>
</feature>
<dbReference type="SUPFAM" id="SSF103473">
    <property type="entry name" value="MFS general substrate transporter"/>
    <property type="match status" value="1"/>
</dbReference>
<dbReference type="RefSeq" id="WP_305003034.1">
    <property type="nucleotide sequence ID" value="NZ_JAUQUB010000002.1"/>
</dbReference>
<reference evidence="3 4" key="1">
    <citation type="submission" date="2023-07" db="EMBL/GenBank/DDBJ databases">
        <title>Protaetiibacter sp. nov WY-16 isolated from soil.</title>
        <authorList>
            <person name="Liu B."/>
            <person name="Wan Y."/>
        </authorList>
    </citation>
    <scope>NUCLEOTIDE SEQUENCE [LARGE SCALE GENOMIC DNA]</scope>
    <source>
        <strain evidence="3 4">WY-16</strain>
    </source>
</reference>
<feature type="transmembrane region" description="Helical" evidence="2">
    <location>
        <begin position="65"/>
        <end position="85"/>
    </location>
</feature>
<dbReference type="Pfam" id="PF07690">
    <property type="entry name" value="MFS_1"/>
    <property type="match status" value="1"/>
</dbReference>
<feature type="region of interest" description="Disordered" evidence="1">
    <location>
        <begin position="386"/>
        <end position="406"/>
    </location>
</feature>
<dbReference type="Proteomes" id="UP001241072">
    <property type="component" value="Unassembled WGS sequence"/>
</dbReference>
<sequence>MRRAYAFIILSSAGVACFSVVDVVYFTAAGYTLAFVGLMTAAFNLAVAASELPFAVLFDRYSTKLALQAGNLIRMVAFALFFLNLSPETLILAQVLAGLGVAATSGTANALVVNEIQSTTSDAMAAAFGRISYLVAAAGIVGGVVGVVLYSVEPRAIWLGAIGFFLAAAAVIFGFRDTRAERPEDSWRQYGAKVLRVVRMPAALLLVLANASAVAPFLLWQVKFDSYSIGFVLVGYLILNGATFLGPLLMSRFRVRTAHVAAVAIANVAAVVAFGLATEVWSIAISFFVHVMLHVVLVALASGLFHSGVENSVRATAGSAISLADSLVVAALAPLVGWIGQSFGLGWGIAVSCVTYVLVALLSLSRRNRAAARAAARAEDAAEHAAEDAADAAAKGMTDDSAEGRA</sequence>
<feature type="transmembrane region" description="Helical" evidence="2">
    <location>
        <begin position="156"/>
        <end position="176"/>
    </location>
</feature>
<keyword evidence="4" id="KW-1185">Reference proteome</keyword>
<accession>A0ABT9BNI4</accession>
<feature type="transmembrane region" description="Helical" evidence="2">
    <location>
        <begin position="34"/>
        <end position="58"/>
    </location>
</feature>
<dbReference type="EMBL" id="JAUQUB010000002">
    <property type="protein sequence ID" value="MDO7882601.1"/>
    <property type="molecule type" value="Genomic_DNA"/>
</dbReference>
<dbReference type="PANTHER" id="PTHR23530">
    <property type="entry name" value="TRANSPORT PROTEIN-RELATED"/>
    <property type="match status" value="1"/>
</dbReference>
<evidence type="ECO:0000256" key="1">
    <source>
        <dbReference type="SAM" id="MobiDB-lite"/>
    </source>
</evidence>
<feature type="transmembrane region" description="Helical" evidence="2">
    <location>
        <begin position="197"/>
        <end position="220"/>
    </location>
</feature>
<keyword evidence="2" id="KW-1133">Transmembrane helix</keyword>